<organism evidence="2 3">
    <name type="scientific">Lichtheimia ornata</name>
    <dbReference type="NCBI Taxonomy" id="688661"/>
    <lineage>
        <taxon>Eukaryota</taxon>
        <taxon>Fungi</taxon>
        <taxon>Fungi incertae sedis</taxon>
        <taxon>Mucoromycota</taxon>
        <taxon>Mucoromycotina</taxon>
        <taxon>Mucoromycetes</taxon>
        <taxon>Mucorales</taxon>
        <taxon>Lichtheimiaceae</taxon>
        <taxon>Lichtheimia</taxon>
    </lineage>
</organism>
<feature type="compositionally biased region" description="Polar residues" evidence="1">
    <location>
        <begin position="94"/>
        <end position="108"/>
    </location>
</feature>
<dbReference type="GeneID" id="83216112"/>
<dbReference type="RefSeq" id="XP_058340530.1">
    <property type="nucleotide sequence ID" value="XM_058488707.1"/>
</dbReference>
<sequence length="108" mass="12064">MLSRTLLRIQVTRPGAISVVNRTYTAVPTMPSSSSVLGREHQAQDHSGHAQEHNPIQALYNKENESMFAHHVDHHFDQHSTQAPRSLSDDIHGSSDSFSPSFNTVFDE</sequence>
<evidence type="ECO:0000313" key="3">
    <source>
        <dbReference type="Proteomes" id="UP001234581"/>
    </source>
</evidence>
<feature type="compositionally biased region" description="Basic and acidic residues" evidence="1">
    <location>
        <begin position="38"/>
        <end position="52"/>
    </location>
</feature>
<feature type="region of interest" description="Disordered" evidence="1">
    <location>
        <begin position="75"/>
        <end position="108"/>
    </location>
</feature>
<dbReference type="EMBL" id="JARTCD010000047">
    <property type="protein sequence ID" value="KAJ8655617.1"/>
    <property type="molecule type" value="Genomic_DNA"/>
</dbReference>
<name>A0AAD7UY40_9FUNG</name>
<reference evidence="2 3" key="1">
    <citation type="submission" date="2023-03" db="EMBL/GenBank/DDBJ databases">
        <title>Genome sequence of Lichtheimia ornata CBS 291.66.</title>
        <authorList>
            <person name="Mohabir J.T."/>
            <person name="Shea T.P."/>
            <person name="Kurbessoian T."/>
            <person name="Berby B."/>
            <person name="Fontaine J."/>
            <person name="Livny J."/>
            <person name="Gnirke A."/>
            <person name="Stajich J.E."/>
            <person name="Cuomo C.A."/>
        </authorList>
    </citation>
    <scope>NUCLEOTIDE SEQUENCE [LARGE SCALE GENOMIC DNA]</scope>
    <source>
        <strain evidence="2">CBS 291.66</strain>
    </source>
</reference>
<comment type="caution">
    <text evidence="2">The sequence shown here is derived from an EMBL/GenBank/DDBJ whole genome shotgun (WGS) entry which is preliminary data.</text>
</comment>
<dbReference type="AlphaFoldDB" id="A0AAD7UY40"/>
<keyword evidence="3" id="KW-1185">Reference proteome</keyword>
<feature type="region of interest" description="Disordered" evidence="1">
    <location>
        <begin position="30"/>
        <end position="52"/>
    </location>
</feature>
<evidence type="ECO:0000313" key="2">
    <source>
        <dbReference type="EMBL" id="KAJ8655617.1"/>
    </source>
</evidence>
<proteinExistence type="predicted"/>
<protein>
    <submittedName>
        <fullName evidence="2">Uncharacterized protein</fullName>
    </submittedName>
</protein>
<dbReference type="Proteomes" id="UP001234581">
    <property type="component" value="Unassembled WGS sequence"/>
</dbReference>
<accession>A0AAD7UY40</accession>
<gene>
    <name evidence="2" type="ORF">O0I10_008705</name>
</gene>
<evidence type="ECO:0000256" key="1">
    <source>
        <dbReference type="SAM" id="MobiDB-lite"/>
    </source>
</evidence>